<dbReference type="Pfam" id="PF12838">
    <property type="entry name" value="Fer4_7"/>
    <property type="match status" value="1"/>
</dbReference>
<dbReference type="SUPFAM" id="SSF54862">
    <property type="entry name" value="4Fe-4S ferredoxins"/>
    <property type="match status" value="1"/>
</dbReference>
<evidence type="ECO:0000259" key="4">
    <source>
        <dbReference type="PROSITE" id="PS51379"/>
    </source>
</evidence>
<dbReference type="Proteomes" id="UP000886887">
    <property type="component" value="Unassembled WGS sequence"/>
</dbReference>
<gene>
    <name evidence="5" type="ORF">IAB73_00980</name>
</gene>
<reference evidence="5" key="2">
    <citation type="journal article" date="2021" name="PeerJ">
        <title>Extensive microbial diversity within the chicken gut microbiome revealed by metagenomics and culture.</title>
        <authorList>
            <person name="Gilroy R."/>
            <person name="Ravi A."/>
            <person name="Getino M."/>
            <person name="Pursley I."/>
            <person name="Horton D.L."/>
            <person name="Alikhan N.F."/>
            <person name="Baker D."/>
            <person name="Gharbi K."/>
            <person name="Hall N."/>
            <person name="Watson M."/>
            <person name="Adriaenssens E.M."/>
            <person name="Foster-Nyarko E."/>
            <person name="Jarju S."/>
            <person name="Secka A."/>
            <person name="Antonio M."/>
            <person name="Oren A."/>
            <person name="Chaudhuri R.R."/>
            <person name="La Ragione R."/>
            <person name="Hildebrand F."/>
            <person name="Pallen M.J."/>
        </authorList>
    </citation>
    <scope>NUCLEOTIDE SEQUENCE</scope>
    <source>
        <strain evidence="5">ChiSxjej2B14-6234</strain>
    </source>
</reference>
<dbReference type="Pfam" id="PF04422">
    <property type="entry name" value="FrhB_FdhB_N"/>
    <property type="match status" value="1"/>
</dbReference>
<keyword evidence="3" id="KW-0411">Iron-sulfur</keyword>
<comment type="caution">
    <text evidence="5">The sequence shown here is derived from an EMBL/GenBank/DDBJ whole genome shotgun (WGS) entry which is preliminary data.</text>
</comment>
<evidence type="ECO:0000256" key="3">
    <source>
        <dbReference type="ARBA" id="ARBA00023014"/>
    </source>
</evidence>
<dbReference type="InterPro" id="IPR017896">
    <property type="entry name" value="4Fe4S_Fe-S-bd"/>
</dbReference>
<keyword evidence="2" id="KW-0408">Iron</keyword>
<feature type="domain" description="4Fe-4S ferredoxin-type" evidence="4">
    <location>
        <begin position="37"/>
        <end position="67"/>
    </location>
</feature>
<dbReference type="PANTHER" id="PTHR43193">
    <property type="match status" value="1"/>
</dbReference>
<feature type="domain" description="4Fe-4S ferredoxin-type" evidence="4">
    <location>
        <begin position="3"/>
        <end position="32"/>
    </location>
</feature>
<dbReference type="EMBL" id="DVFJ01000004">
    <property type="protein sequence ID" value="HIQ70781.1"/>
    <property type="molecule type" value="Genomic_DNA"/>
</dbReference>
<protein>
    <submittedName>
        <fullName evidence="5">Coenzyme F420 hydrogenase/dehydrogenase, beta subunit C-terminal domain</fullName>
    </submittedName>
</protein>
<dbReference type="PROSITE" id="PS00198">
    <property type="entry name" value="4FE4S_FER_1"/>
    <property type="match status" value="2"/>
</dbReference>
<dbReference type="Gene3D" id="3.30.70.20">
    <property type="match status" value="1"/>
</dbReference>
<evidence type="ECO:0000313" key="5">
    <source>
        <dbReference type="EMBL" id="HIQ70781.1"/>
    </source>
</evidence>
<evidence type="ECO:0000256" key="1">
    <source>
        <dbReference type="ARBA" id="ARBA00022723"/>
    </source>
</evidence>
<proteinExistence type="predicted"/>
<keyword evidence="1" id="KW-0479">Metal-binding</keyword>
<dbReference type="AlphaFoldDB" id="A0A9D0Z7T4"/>
<evidence type="ECO:0000256" key="2">
    <source>
        <dbReference type="ARBA" id="ARBA00023004"/>
    </source>
</evidence>
<dbReference type="InterPro" id="IPR017900">
    <property type="entry name" value="4Fe4S_Fe_S_CS"/>
</dbReference>
<organism evidence="5 6">
    <name type="scientific">Candidatus Onthenecus intestinigallinarum</name>
    <dbReference type="NCBI Taxonomy" id="2840875"/>
    <lineage>
        <taxon>Bacteria</taxon>
        <taxon>Bacillati</taxon>
        <taxon>Bacillota</taxon>
        <taxon>Clostridia</taxon>
        <taxon>Eubacteriales</taxon>
        <taxon>Candidatus Onthenecus</taxon>
    </lineage>
</organism>
<dbReference type="GO" id="GO:0051536">
    <property type="term" value="F:iron-sulfur cluster binding"/>
    <property type="evidence" value="ECO:0007669"/>
    <property type="project" value="UniProtKB-KW"/>
</dbReference>
<sequence length="386" mass="42246">MRKAVLKDKSRCCGCGACAAICPHDAISMAPDAEGFLYPRIDPARCVDCGMCERRCPATQAAARGEKPAYAARVRDEAVRERSSSGGVFTQLARGVLSRGGVVFGAAMDEELRVSHVGAMDETGLAALRGSKYVQSDVEDAYRQAERLLDAGLPVLFTGTPCQVAGLYAALGGDREGLLTADLVCHGAPSPAVFASYVQMLQAERGQRVERYAFRDKRRGWKDFCVVATFADGAEYAAGQREDLFMRGFLADLYLRPSCHACPYVGQRRPADLTLGDMWGAQVICPDLDDDRGLSLVFVNSEKGERAFAAMADALVLRRTDPTRNVPFCPPLVRSYPPHPARAQFFRAFAKEGFSRARVEALLAPPGRLARWSRRLRRMAARVVKR</sequence>
<reference evidence="5" key="1">
    <citation type="submission" date="2020-10" db="EMBL/GenBank/DDBJ databases">
        <authorList>
            <person name="Gilroy R."/>
        </authorList>
    </citation>
    <scope>NUCLEOTIDE SEQUENCE</scope>
    <source>
        <strain evidence="5">ChiSxjej2B14-6234</strain>
    </source>
</reference>
<evidence type="ECO:0000313" key="6">
    <source>
        <dbReference type="Proteomes" id="UP000886887"/>
    </source>
</evidence>
<dbReference type="InterPro" id="IPR052977">
    <property type="entry name" value="Polyferredoxin-like_ET"/>
</dbReference>
<name>A0A9D0Z7T4_9FIRM</name>
<dbReference type="PROSITE" id="PS51379">
    <property type="entry name" value="4FE4S_FER_2"/>
    <property type="match status" value="2"/>
</dbReference>
<dbReference type="Pfam" id="PF04432">
    <property type="entry name" value="FrhB_FdhB_C"/>
    <property type="match status" value="1"/>
</dbReference>
<dbReference type="InterPro" id="IPR007516">
    <property type="entry name" value="Co_F420_Hydgase/DH_bsu_N"/>
</dbReference>
<dbReference type="PANTHER" id="PTHR43193:SF2">
    <property type="entry name" value="POLYFERREDOXIN PROTEIN FWDF"/>
    <property type="match status" value="1"/>
</dbReference>
<dbReference type="GO" id="GO:0046872">
    <property type="term" value="F:metal ion binding"/>
    <property type="evidence" value="ECO:0007669"/>
    <property type="project" value="UniProtKB-KW"/>
</dbReference>
<accession>A0A9D0Z7T4</accession>
<dbReference type="InterPro" id="IPR007525">
    <property type="entry name" value="FrhB_FdhB_C"/>
</dbReference>